<organism evidence="9 10">
    <name type="scientific">SAR86 cluster bacterium SAR86E</name>
    <dbReference type="NCBI Taxonomy" id="1208365"/>
    <lineage>
        <taxon>Bacteria</taxon>
        <taxon>Pseudomonadati</taxon>
        <taxon>Pseudomonadota</taxon>
        <taxon>Gammaproteobacteria</taxon>
        <taxon>SAR86 cluster</taxon>
    </lineage>
</organism>
<evidence type="ECO:0000313" key="9">
    <source>
        <dbReference type="EMBL" id="EKO35960.1"/>
    </source>
</evidence>
<proteinExistence type="inferred from homology"/>
<accession>K6GFZ6</accession>
<evidence type="ECO:0000256" key="1">
    <source>
        <dbReference type="ARBA" id="ARBA00004141"/>
    </source>
</evidence>
<dbReference type="GO" id="GO:0004252">
    <property type="term" value="F:serine-type endopeptidase activity"/>
    <property type="evidence" value="ECO:0007669"/>
    <property type="project" value="InterPro"/>
</dbReference>
<evidence type="ECO:0000256" key="6">
    <source>
        <dbReference type="ARBA" id="ARBA00023136"/>
    </source>
</evidence>
<comment type="caution">
    <text evidence="9">The sequence shown here is derived from an EMBL/GenBank/DDBJ whole genome shotgun (WGS) entry which is preliminary data.</text>
</comment>
<dbReference type="Proteomes" id="UP000010310">
    <property type="component" value="Unassembled WGS sequence"/>
</dbReference>
<dbReference type="PANTHER" id="PTHR43731:SF14">
    <property type="entry name" value="PRESENILIN-ASSOCIATED RHOMBOID-LIKE PROTEIN, MITOCHONDRIAL"/>
    <property type="match status" value="1"/>
</dbReference>
<name>K6GFZ6_9GAMM</name>
<keyword evidence="10" id="KW-1185">Reference proteome</keyword>
<dbReference type="PATRIC" id="fig|1208365.4.peg.1138"/>
<feature type="transmembrane region" description="Helical" evidence="7">
    <location>
        <begin position="77"/>
        <end position="95"/>
    </location>
</feature>
<evidence type="ECO:0000256" key="5">
    <source>
        <dbReference type="ARBA" id="ARBA00022989"/>
    </source>
</evidence>
<keyword evidence="4 9" id="KW-0378">Hydrolase</keyword>
<feature type="transmembrane region" description="Helical" evidence="7">
    <location>
        <begin position="107"/>
        <end position="126"/>
    </location>
</feature>
<feature type="transmembrane region" description="Helical" evidence="7">
    <location>
        <begin position="163"/>
        <end position="185"/>
    </location>
</feature>
<dbReference type="EMBL" id="AMWX01000012">
    <property type="protein sequence ID" value="EKO35960.1"/>
    <property type="molecule type" value="Genomic_DNA"/>
</dbReference>
<keyword evidence="6 7" id="KW-0472">Membrane</keyword>
<comment type="similarity">
    <text evidence="2">Belongs to the peptidase S54 family.</text>
</comment>
<dbReference type="InterPro" id="IPR035952">
    <property type="entry name" value="Rhomboid-like_sf"/>
</dbReference>
<keyword evidence="3 7" id="KW-0812">Transmembrane</keyword>
<dbReference type="STRING" id="1208365.B273_0545"/>
<reference evidence="9 10" key="1">
    <citation type="submission" date="2012-09" db="EMBL/GenBank/DDBJ databases">
        <authorList>
            <person name="Dupont C.L."/>
            <person name="Rusch D.B."/>
            <person name="Lombardo M.-J."/>
            <person name="Novotny M."/>
            <person name="Yee-Greenbaum J."/>
            <person name="Laskin R."/>
        </authorList>
    </citation>
    <scope>NUCLEOTIDE SEQUENCE [LARGE SCALE GENOMIC DNA]</scope>
    <source>
        <strain evidence="9">SAR86E</strain>
    </source>
</reference>
<dbReference type="SUPFAM" id="SSF144091">
    <property type="entry name" value="Rhomboid-like"/>
    <property type="match status" value="1"/>
</dbReference>
<feature type="domain" description="Peptidase S54 rhomboid" evidence="8">
    <location>
        <begin position="67"/>
        <end position="207"/>
    </location>
</feature>
<comment type="subcellular location">
    <subcellularLocation>
        <location evidence="1">Membrane</location>
        <topology evidence="1">Multi-pass membrane protein</topology>
    </subcellularLocation>
</comment>
<evidence type="ECO:0000256" key="2">
    <source>
        <dbReference type="ARBA" id="ARBA00009045"/>
    </source>
</evidence>
<protein>
    <submittedName>
        <fullName evidence="9">Peptidase, S54 family</fullName>
        <ecNumber evidence="9">3.4.21.-</ecNumber>
    </submittedName>
</protein>
<keyword evidence="5 7" id="KW-1133">Transmembrane helix</keyword>
<dbReference type="PANTHER" id="PTHR43731">
    <property type="entry name" value="RHOMBOID PROTEASE"/>
    <property type="match status" value="1"/>
</dbReference>
<evidence type="ECO:0000256" key="3">
    <source>
        <dbReference type="ARBA" id="ARBA00022692"/>
    </source>
</evidence>
<dbReference type="Gene3D" id="1.20.1540.10">
    <property type="entry name" value="Rhomboid-like"/>
    <property type="match status" value="1"/>
</dbReference>
<gene>
    <name evidence="9" type="ORF">B273_0545</name>
</gene>
<evidence type="ECO:0000259" key="8">
    <source>
        <dbReference type="Pfam" id="PF01694"/>
    </source>
</evidence>
<sequence length="213" mass="24173">MELRHYCQEKPSNLNTNSSYFLIIAIAVMLSFLTNFGFSSLLEPFLFLKSSGSNFYPSFQNTFLSSQEWWRLITPTFLHFSLTHLIFNCLWIYILGSKIELIDGRGVFLTLFLISGLSSNLGQYFLTGDYLFGGLSGVVYGLLGYCFILDLENRGQRYDLPNALYIFMFIWLLIGFTGLLKIFGFGNVANIAHLVGMIAGFMLGLIAKYTMKV</sequence>
<dbReference type="GO" id="GO:0016020">
    <property type="term" value="C:membrane"/>
    <property type="evidence" value="ECO:0007669"/>
    <property type="project" value="UniProtKB-SubCell"/>
</dbReference>
<feature type="transmembrane region" description="Helical" evidence="7">
    <location>
        <begin position="132"/>
        <end position="151"/>
    </location>
</feature>
<evidence type="ECO:0000256" key="7">
    <source>
        <dbReference type="SAM" id="Phobius"/>
    </source>
</evidence>
<dbReference type="EC" id="3.4.21.-" evidence="9"/>
<feature type="transmembrane region" description="Helical" evidence="7">
    <location>
        <begin position="20"/>
        <end position="42"/>
    </location>
</feature>
<evidence type="ECO:0000313" key="10">
    <source>
        <dbReference type="Proteomes" id="UP000010310"/>
    </source>
</evidence>
<dbReference type="Pfam" id="PF01694">
    <property type="entry name" value="Rhomboid"/>
    <property type="match status" value="1"/>
</dbReference>
<dbReference type="InterPro" id="IPR050925">
    <property type="entry name" value="Rhomboid_protease_S54"/>
</dbReference>
<evidence type="ECO:0000256" key="4">
    <source>
        <dbReference type="ARBA" id="ARBA00022801"/>
    </source>
</evidence>
<dbReference type="InterPro" id="IPR022764">
    <property type="entry name" value="Peptidase_S54_rhomboid_dom"/>
</dbReference>
<feature type="transmembrane region" description="Helical" evidence="7">
    <location>
        <begin position="191"/>
        <end position="211"/>
    </location>
</feature>
<dbReference type="AlphaFoldDB" id="K6GFZ6"/>